<accession>A0ABN0XE83</accession>
<keyword evidence="2 7" id="KW-0812">Transmembrane</keyword>
<dbReference type="PANTHER" id="PTHR43394:SF1">
    <property type="entry name" value="ATP-BINDING CASSETTE SUB-FAMILY B MEMBER 10, MITOCHONDRIAL"/>
    <property type="match status" value="1"/>
</dbReference>
<dbReference type="InterPro" id="IPR003593">
    <property type="entry name" value="AAA+_ATPase"/>
</dbReference>
<comment type="subcellular location">
    <subcellularLocation>
        <location evidence="1">Cell membrane</location>
        <topology evidence="1">Multi-pass membrane protein</topology>
    </subcellularLocation>
</comment>
<dbReference type="Pfam" id="PF00005">
    <property type="entry name" value="ABC_tran"/>
    <property type="match status" value="1"/>
</dbReference>
<reference evidence="10 11" key="1">
    <citation type="journal article" date="2019" name="Int. J. Syst. Evol. Microbiol.">
        <title>The Global Catalogue of Microorganisms (GCM) 10K type strain sequencing project: providing services to taxonomists for standard genome sequencing and annotation.</title>
        <authorList>
            <consortium name="The Broad Institute Genomics Platform"/>
            <consortium name="The Broad Institute Genome Sequencing Center for Infectious Disease"/>
            <person name="Wu L."/>
            <person name="Ma J."/>
        </authorList>
    </citation>
    <scope>NUCLEOTIDE SEQUENCE [LARGE SCALE GENOMIC DNA]</scope>
    <source>
        <strain evidence="10 11">JCM 12662</strain>
    </source>
</reference>
<dbReference type="InterPro" id="IPR039421">
    <property type="entry name" value="Type_1_exporter"/>
</dbReference>
<feature type="domain" description="ABC transporter" evidence="8">
    <location>
        <begin position="331"/>
        <end position="566"/>
    </location>
</feature>
<keyword evidence="4 10" id="KW-0067">ATP-binding</keyword>
<keyword evidence="3" id="KW-0547">Nucleotide-binding</keyword>
<dbReference type="InterPro" id="IPR027417">
    <property type="entry name" value="P-loop_NTPase"/>
</dbReference>
<dbReference type="SUPFAM" id="SSF52540">
    <property type="entry name" value="P-loop containing nucleoside triphosphate hydrolases"/>
    <property type="match status" value="1"/>
</dbReference>
<evidence type="ECO:0000313" key="10">
    <source>
        <dbReference type="EMBL" id="GAA0361415.1"/>
    </source>
</evidence>
<protein>
    <submittedName>
        <fullName evidence="10">ABC transporter ATP-binding protein</fullName>
    </submittedName>
</protein>
<proteinExistence type="predicted"/>
<evidence type="ECO:0000259" key="9">
    <source>
        <dbReference type="PROSITE" id="PS50929"/>
    </source>
</evidence>
<evidence type="ECO:0000256" key="1">
    <source>
        <dbReference type="ARBA" id="ARBA00004651"/>
    </source>
</evidence>
<name>A0ABN0XE83_9LACT</name>
<gene>
    <name evidence="10" type="ORF">GCM10008932_12530</name>
</gene>
<dbReference type="InterPro" id="IPR011527">
    <property type="entry name" value="ABC1_TM_dom"/>
</dbReference>
<dbReference type="PROSITE" id="PS00211">
    <property type="entry name" value="ABC_TRANSPORTER_1"/>
    <property type="match status" value="1"/>
</dbReference>
<dbReference type="Proteomes" id="UP001501166">
    <property type="component" value="Unassembled WGS sequence"/>
</dbReference>
<evidence type="ECO:0000256" key="5">
    <source>
        <dbReference type="ARBA" id="ARBA00022989"/>
    </source>
</evidence>
<dbReference type="InterPro" id="IPR036640">
    <property type="entry name" value="ABC1_TM_sf"/>
</dbReference>
<dbReference type="InterPro" id="IPR017871">
    <property type="entry name" value="ABC_transporter-like_CS"/>
</dbReference>
<evidence type="ECO:0000313" key="11">
    <source>
        <dbReference type="Proteomes" id="UP001501166"/>
    </source>
</evidence>
<dbReference type="Gene3D" id="3.40.50.300">
    <property type="entry name" value="P-loop containing nucleotide triphosphate hydrolases"/>
    <property type="match status" value="1"/>
</dbReference>
<dbReference type="SMART" id="SM00382">
    <property type="entry name" value="AAA"/>
    <property type="match status" value="1"/>
</dbReference>
<organism evidence="10 11">
    <name type="scientific">Alkalibacterium iburiense</name>
    <dbReference type="NCBI Taxonomy" id="290589"/>
    <lineage>
        <taxon>Bacteria</taxon>
        <taxon>Bacillati</taxon>
        <taxon>Bacillota</taxon>
        <taxon>Bacilli</taxon>
        <taxon>Lactobacillales</taxon>
        <taxon>Carnobacteriaceae</taxon>
        <taxon>Alkalibacterium</taxon>
    </lineage>
</organism>
<evidence type="ECO:0000256" key="4">
    <source>
        <dbReference type="ARBA" id="ARBA00022840"/>
    </source>
</evidence>
<feature type="transmembrane region" description="Helical" evidence="7">
    <location>
        <begin position="12"/>
        <end position="38"/>
    </location>
</feature>
<feature type="transmembrane region" description="Helical" evidence="7">
    <location>
        <begin position="231"/>
        <end position="253"/>
    </location>
</feature>
<evidence type="ECO:0000256" key="6">
    <source>
        <dbReference type="ARBA" id="ARBA00023136"/>
    </source>
</evidence>
<keyword evidence="11" id="KW-1185">Reference proteome</keyword>
<dbReference type="CDD" id="cd18548">
    <property type="entry name" value="ABC_6TM_Tm287_like"/>
    <property type="match status" value="1"/>
</dbReference>
<dbReference type="GO" id="GO:0005524">
    <property type="term" value="F:ATP binding"/>
    <property type="evidence" value="ECO:0007669"/>
    <property type="project" value="UniProtKB-KW"/>
</dbReference>
<feature type="domain" description="ABC transmembrane type-1" evidence="9">
    <location>
        <begin position="14"/>
        <end position="296"/>
    </location>
</feature>
<sequence>MIRLARMMNPWRVILTVVFLTIQVLGMLMLPTITANIIDFGVAQGDINYILRMGALMLGITFLNIGAAGLNVYFSARESQGLGERIRNKMYTIISYFSNEELDQFGTSTLITRSTNDVMQIQFIMMLVLRMMIMAPIMMFGAGFMAYQREPQLSAVFVISIPLLAVMLGLILKYASPYFRSLQVKTDRLNRVFREGLTGIRVIRAFNTSKHEEERFDEANKDFRNTAIKGFTIMGFLMPSMTFAISITNILIISFGSQLISTGDMQVGNLVAFLTYAMQILIGVMNVSMVLFFLPRGQVAAERIIEVLDSPKSILDPEKPKEVDTDQDVSLEFDHVDFRYTGAEKLALEDIHFSAKKGETVAIIGGTGSGKTTLSNLVLRLYDIESGAIKINGVDIRDITQNQLRDRIGYAPQKALLFSGTIRENMQYGKPEATDEEIWHALEIAQGADFVSQLPEGLDSRVEQGGSNFSGGQRQRLSIARALVTQADIYIFDDSFSALDFKTDAKLRQALKPETTDSIVLLIAQRINTVIDADTILVLDNGQLVGKGTHEELKATNPVYQDIMESQMKGETI</sequence>
<feature type="transmembrane region" description="Helical" evidence="7">
    <location>
        <begin position="50"/>
        <end position="74"/>
    </location>
</feature>
<comment type="caution">
    <text evidence="10">The sequence shown here is derived from an EMBL/GenBank/DDBJ whole genome shotgun (WGS) entry which is preliminary data.</text>
</comment>
<dbReference type="PANTHER" id="PTHR43394">
    <property type="entry name" value="ATP-DEPENDENT PERMEASE MDL1, MITOCHONDRIAL"/>
    <property type="match status" value="1"/>
</dbReference>
<dbReference type="SUPFAM" id="SSF90123">
    <property type="entry name" value="ABC transporter transmembrane region"/>
    <property type="match status" value="1"/>
</dbReference>
<keyword evidence="6 7" id="KW-0472">Membrane</keyword>
<dbReference type="EMBL" id="BAAACW010000075">
    <property type="protein sequence ID" value="GAA0361415.1"/>
    <property type="molecule type" value="Genomic_DNA"/>
</dbReference>
<keyword evidence="5 7" id="KW-1133">Transmembrane helix</keyword>
<dbReference type="InterPro" id="IPR003439">
    <property type="entry name" value="ABC_transporter-like_ATP-bd"/>
</dbReference>
<dbReference type="RefSeq" id="WP_343754819.1">
    <property type="nucleotide sequence ID" value="NZ_BAAACW010000075.1"/>
</dbReference>
<evidence type="ECO:0000259" key="8">
    <source>
        <dbReference type="PROSITE" id="PS50893"/>
    </source>
</evidence>
<dbReference type="PROSITE" id="PS50929">
    <property type="entry name" value="ABC_TM1F"/>
    <property type="match status" value="1"/>
</dbReference>
<dbReference type="PROSITE" id="PS50893">
    <property type="entry name" value="ABC_TRANSPORTER_2"/>
    <property type="match status" value="1"/>
</dbReference>
<feature type="transmembrane region" description="Helical" evidence="7">
    <location>
        <begin position="273"/>
        <end position="294"/>
    </location>
</feature>
<evidence type="ECO:0000256" key="3">
    <source>
        <dbReference type="ARBA" id="ARBA00022741"/>
    </source>
</evidence>
<dbReference type="Gene3D" id="1.20.1560.10">
    <property type="entry name" value="ABC transporter type 1, transmembrane domain"/>
    <property type="match status" value="1"/>
</dbReference>
<evidence type="ECO:0000256" key="7">
    <source>
        <dbReference type="SAM" id="Phobius"/>
    </source>
</evidence>
<dbReference type="Pfam" id="PF00664">
    <property type="entry name" value="ABC_membrane"/>
    <property type="match status" value="1"/>
</dbReference>
<evidence type="ECO:0000256" key="2">
    <source>
        <dbReference type="ARBA" id="ARBA00022692"/>
    </source>
</evidence>
<feature type="transmembrane region" description="Helical" evidence="7">
    <location>
        <begin position="153"/>
        <end position="175"/>
    </location>
</feature>
<feature type="transmembrane region" description="Helical" evidence="7">
    <location>
        <begin position="123"/>
        <end position="147"/>
    </location>
</feature>